<feature type="site" description="Interaction with phosphoserine on interacting protein" evidence="2">
    <location>
        <position position="129"/>
    </location>
</feature>
<organism evidence="4 5">
    <name type="scientific">Euplotes crassus</name>
    <dbReference type="NCBI Taxonomy" id="5936"/>
    <lineage>
        <taxon>Eukaryota</taxon>
        <taxon>Sar</taxon>
        <taxon>Alveolata</taxon>
        <taxon>Ciliophora</taxon>
        <taxon>Intramacronucleata</taxon>
        <taxon>Spirotrichea</taxon>
        <taxon>Hypotrichia</taxon>
        <taxon>Euplotida</taxon>
        <taxon>Euplotidae</taxon>
        <taxon>Moneuplotes</taxon>
    </lineage>
</organism>
<dbReference type="Pfam" id="PF00244">
    <property type="entry name" value="14-3-3"/>
    <property type="match status" value="1"/>
</dbReference>
<dbReference type="FunFam" id="1.20.190.20:FF:000001">
    <property type="entry name" value="14-3-3 gamma 1"/>
    <property type="match status" value="1"/>
</dbReference>
<feature type="domain" description="14-3-3" evidence="3">
    <location>
        <begin position="4"/>
        <end position="243"/>
    </location>
</feature>
<comment type="similarity">
    <text evidence="1">Belongs to the 14-3-3 family.</text>
</comment>
<dbReference type="SUPFAM" id="SSF48445">
    <property type="entry name" value="14-3-3 protein"/>
    <property type="match status" value="1"/>
</dbReference>
<dbReference type="Gene3D" id="1.20.190.20">
    <property type="entry name" value="14-3-3 domain"/>
    <property type="match status" value="1"/>
</dbReference>
<dbReference type="CDD" id="cd08774">
    <property type="entry name" value="14-3-3"/>
    <property type="match status" value="1"/>
</dbReference>
<dbReference type="InterPro" id="IPR000308">
    <property type="entry name" value="14-3-3"/>
</dbReference>
<dbReference type="InterPro" id="IPR036815">
    <property type="entry name" value="14-3-3_dom_sf"/>
</dbReference>
<evidence type="ECO:0000256" key="1">
    <source>
        <dbReference type="ARBA" id="ARBA00006141"/>
    </source>
</evidence>
<accession>A0AAD2D3F8</accession>
<feature type="site" description="Interaction with phosphoserine on interacting protein" evidence="2">
    <location>
        <position position="57"/>
    </location>
</feature>
<name>A0AAD2D3F8_EUPCR</name>
<evidence type="ECO:0000259" key="3">
    <source>
        <dbReference type="SMART" id="SM00101"/>
    </source>
</evidence>
<dbReference type="SMART" id="SM00101">
    <property type="entry name" value="14_3_3"/>
    <property type="match status" value="1"/>
</dbReference>
<sequence>MTSREDNIYFAKLAEQAERYEDMVKRMKLVVATNQELNNEERNLLSVAYKNSVGARRTAWRSVSAIEAKEKQRNSSHLKLVSGYKDKIEKELNDICEDVLSLLDDTLIEGTSGIEPTIFYLKMKGDYFRYLAEFYKGNDNKLVIEKAQEAYKQATDAAKPLKPTHPIRLGLALNYSVFYYEIVESPEIACKHAKSAFDSAIAELDTLEEEDYRDSAAIMQLLRDNLTLWTTDMKGDEKEEDKNKDGEADV</sequence>
<dbReference type="EMBL" id="CAMPGE010020454">
    <property type="protein sequence ID" value="CAI2378697.1"/>
    <property type="molecule type" value="Genomic_DNA"/>
</dbReference>
<dbReference type="Proteomes" id="UP001295684">
    <property type="component" value="Unassembled WGS sequence"/>
</dbReference>
<dbReference type="PANTHER" id="PTHR18860">
    <property type="entry name" value="14-3-3 PROTEIN"/>
    <property type="match status" value="1"/>
</dbReference>
<reference evidence="4" key="1">
    <citation type="submission" date="2023-07" db="EMBL/GenBank/DDBJ databases">
        <authorList>
            <consortium name="AG Swart"/>
            <person name="Singh M."/>
            <person name="Singh A."/>
            <person name="Seah K."/>
            <person name="Emmerich C."/>
        </authorList>
    </citation>
    <scope>NUCLEOTIDE SEQUENCE</scope>
    <source>
        <strain evidence="4">DP1</strain>
    </source>
</reference>
<dbReference type="AlphaFoldDB" id="A0AAD2D3F8"/>
<proteinExistence type="inferred from homology"/>
<evidence type="ECO:0000313" key="5">
    <source>
        <dbReference type="Proteomes" id="UP001295684"/>
    </source>
</evidence>
<gene>
    <name evidence="4" type="ORF">ECRASSUSDP1_LOCUS20096</name>
</gene>
<evidence type="ECO:0000256" key="2">
    <source>
        <dbReference type="PIRSR" id="PIRSR000868-1"/>
    </source>
</evidence>
<comment type="caution">
    <text evidence="4">The sequence shown here is derived from an EMBL/GenBank/DDBJ whole genome shotgun (WGS) entry which is preliminary data.</text>
</comment>
<dbReference type="InterPro" id="IPR023410">
    <property type="entry name" value="14-3-3_domain"/>
</dbReference>
<keyword evidence="5" id="KW-1185">Reference proteome</keyword>
<dbReference type="PRINTS" id="PR00305">
    <property type="entry name" value="1433ZETA"/>
</dbReference>
<evidence type="ECO:0000313" key="4">
    <source>
        <dbReference type="EMBL" id="CAI2378697.1"/>
    </source>
</evidence>
<protein>
    <recommendedName>
        <fullName evidence="3">14-3-3 domain-containing protein</fullName>
    </recommendedName>
</protein>
<dbReference type="PIRSF" id="PIRSF000868">
    <property type="entry name" value="14-3-3"/>
    <property type="match status" value="1"/>
</dbReference>